<evidence type="ECO:0000313" key="4">
    <source>
        <dbReference type="Proteomes" id="UP000009235"/>
    </source>
</evidence>
<name>F6EG84_HOYSD</name>
<dbReference type="eggNOG" id="COG2311">
    <property type="taxonomic scope" value="Bacteria"/>
</dbReference>
<feature type="transmembrane region" description="Helical" evidence="1">
    <location>
        <begin position="152"/>
        <end position="177"/>
    </location>
</feature>
<evidence type="ECO:0000313" key="3">
    <source>
        <dbReference type="EMBL" id="AEF39809.1"/>
    </source>
</evidence>
<dbReference type="Proteomes" id="UP000009235">
    <property type="component" value="Chromosome"/>
</dbReference>
<protein>
    <recommendedName>
        <fullName evidence="2">DUF418 domain-containing protein</fullName>
    </recommendedName>
</protein>
<feature type="transmembrane region" description="Helical" evidence="1">
    <location>
        <begin position="252"/>
        <end position="276"/>
    </location>
</feature>
<evidence type="ECO:0000256" key="1">
    <source>
        <dbReference type="SAM" id="Phobius"/>
    </source>
</evidence>
<dbReference type="RefSeq" id="WP_013806158.1">
    <property type="nucleotide sequence ID" value="NC_015564.1"/>
</dbReference>
<dbReference type="EMBL" id="CP002786">
    <property type="protein sequence ID" value="AEF39809.1"/>
    <property type="molecule type" value="Genomic_DNA"/>
</dbReference>
<keyword evidence="1" id="KW-0472">Membrane</keyword>
<dbReference type="STRING" id="443218.AS9A_1357"/>
<reference evidence="3 4" key="1">
    <citation type="journal article" date="2011" name="J. Bacteriol.">
        <title>Complete genome sequence of Amycolicicoccus subflavus DQS3-9A1T, an actinomycete isolated from crude oil-polluted soil.</title>
        <authorList>
            <person name="Cai M."/>
            <person name="Chen W.M."/>
            <person name="Nie Y."/>
            <person name="Chi C.Q."/>
            <person name="Wang Y.N."/>
            <person name="Tang Y.Q."/>
            <person name="Li G.Y."/>
            <person name="Wu X.L."/>
        </authorList>
    </citation>
    <scope>NUCLEOTIDE SEQUENCE [LARGE SCALE GENOMIC DNA]</scope>
    <source>
        <strain evidence="4">DSM 45089 / DQS3-9A1</strain>
    </source>
</reference>
<dbReference type="PANTHER" id="PTHR30590:SF2">
    <property type="entry name" value="INNER MEMBRANE PROTEIN"/>
    <property type="match status" value="1"/>
</dbReference>
<dbReference type="PANTHER" id="PTHR30590">
    <property type="entry name" value="INNER MEMBRANE PROTEIN"/>
    <property type="match status" value="1"/>
</dbReference>
<evidence type="ECO:0000259" key="2">
    <source>
        <dbReference type="Pfam" id="PF04235"/>
    </source>
</evidence>
<feature type="domain" description="DUF418" evidence="2">
    <location>
        <begin position="239"/>
        <end position="405"/>
    </location>
</feature>
<feature type="transmembrane region" description="Helical" evidence="1">
    <location>
        <begin position="214"/>
        <end position="240"/>
    </location>
</feature>
<dbReference type="AlphaFoldDB" id="F6EG84"/>
<dbReference type="InterPro" id="IPR007349">
    <property type="entry name" value="DUF418"/>
</dbReference>
<sequence length="411" mass="44798">MSRHLARGPVRGSERALAPDLARGFMLLLIVVANTPWYLWGRDGDRLSAHPEAESFIDQVTQGIIVTTVDLRVYPMFAFLFGYGIAMLYQRQIAAGTTEKDARVLLQKRNLWLLVFGFVHALLLWFGDILGAYGLAGLLLVWLFIRRRDVTLIVWSAIGAGLLLALTLLTVASVSAIPEGSDGGAEQPFDIYFIIEAANGESNYFASALTRVGFWLFLIFFQGIFSLAVPIAILLGIWAGRRRILEEPAEHLVLLRNVAIAGITIGWLGGGARALAKVGIWEVSDPMMFAFEQVQLATGLAGGVGYVALFGLVGYWLRGRTLGIFGTGIVAVGKRSLSCYLAQSVLCAPILAAWGLGLGQHMYSANMAVYAIAVWLITVVGAYILEKRNQRGPAEVVLRRLTYGKEARPPA</sequence>
<gene>
    <name evidence="3" type="ordered locus">AS9A_1357</name>
</gene>
<feature type="transmembrane region" description="Helical" evidence="1">
    <location>
        <begin position="363"/>
        <end position="385"/>
    </location>
</feature>
<dbReference type="Pfam" id="PF04235">
    <property type="entry name" value="DUF418"/>
    <property type="match status" value="1"/>
</dbReference>
<feature type="transmembrane region" description="Helical" evidence="1">
    <location>
        <begin position="112"/>
        <end position="145"/>
    </location>
</feature>
<keyword evidence="1" id="KW-1133">Transmembrane helix</keyword>
<proteinExistence type="predicted"/>
<dbReference type="OrthoDB" id="9807744at2"/>
<keyword evidence="4" id="KW-1185">Reference proteome</keyword>
<dbReference type="InterPro" id="IPR052529">
    <property type="entry name" value="Bact_Transport_Assoc"/>
</dbReference>
<accession>F6EG84</accession>
<dbReference type="HOGENOM" id="CLU_039610_1_0_11"/>
<dbReference type="KEGG" id="asd:AS9A_1357"/>
<feature type="transmembrane region" description="Helical" evidence="1">
    <location>
        <begin position="21"/>
        <end position="40"/>
    </location>
</feature>
<feature type="transmembrane region" description="Helical" evidence="1">
    <location>
        <begin position="337"/>
        <end position="357"/>
    </location>
</feature>
<organism evidence="3 4">
    <name type="scientific">Hoyosella subflava (strain DSM 45089 / JCM 17490 / NBRC 109087 / DQS3-9A1)</name>
    <name type="common">Amycolicicoccus subflavus</name>
    <dbReference type="NCBI Taxonomy" id="443218"/>
    <lineage>
        <taxon>Bacteria</taxon>
        <taxon>Bacillati</taxon>
        <taxon>Actinomycetota</taxon>
        <taxon>Actinomycetes</taxon>
        <taxon>Mycobacteriales</taxon>
        <taxon>Hoyosellaceae</taxon>
        <taxon>Hoyosella</taxon>
    </lineage>
</organism>
<feature type="transmembrane region" description="Helical" evidence="1">
    <location>
        <begin position="296"/>
        <end position="317"/>
    </location>
</feature>
<keyword evidence="1" id="KW-0812">Transmembrane</keyword>